<comment type="caution">
    <text evidence="1">The sequence shown here is derived from an EMBL/GenBank/DDBJ whole genome shotgun (WGS) entry which is preliminary data.</text>
</comment>
<dbReference type="EMBL" id="CM056744">
    <property type="protein sequence ID" value="KAJ8664578.1"/>
    <property type="molecule type" value="Genomic_DNA"/>
</dbReference>
<sequence>MDAIQERPSDPFPAPLFTTVQHKKIKRRKVATNGEPSSTKSLDEVLTSIVPFFDNSEKKLSLTFHKFSDLIKSDLKNMDGNGLPQTYPDLEEIIDGVYPLISEPKIKSRLTRIKNKLKPSDGDESVIKITDSDTDTDLGFENEVSSS</sequence>
<gene>
    <name evidence="1" type="ORF">QAD02_006240</name>
</gene>
<proteinExistence type="predicted"/>
<organism evidence="1 2">
    <name type="scientific">Eretmocerus hayati</name>
    <dbReference type="NCBI Taxonomy" id="131215"/>
    <lineage>
        <taxon>Eukaryota</taxon>
        <taxon>Metazoa</taxon>
        <taxon>Ecdysozoa</taxon>
        <taxon>Arthropoda</taxon>
        <taxon>Hexapoda</taxon>
        <taxon>Insecta</taxon>
        <taxon>Pterygota</taxon>
        <taxon>Neoptera</taxon>
        <taxon>Endopterygota</taxon>
        <taxon>Hymenoptera</taxon>
        <taxon>Apocrita</taxon>
        <taxon>Proctotrupomorpha</taxon>
        <taxon>Chalcidoidea</taxon>
        <taxon>Aphelinidae</taxon>
        <taxon>Aphelininae</taxon>
        <taxon>Eretmocerus</taxon>
    </lineage>
</organism>
<protein>
    <submittedName>
        <fullName evidence="1">Uncharacterized protein</fullName>
    </submittedName>
</protein>
<name>A0ACC2N1E5_9HYME</name>
<reference evidence="1" key="1">
    <citation type="submission" date="2023-04" db="EMBL/GenBank/DDBJ databases">
        <title>A chromosome-level genome assembly of the parasitoid wasp Eretmocerus hayati.</title>
        <authorList>
            <person name="Zhong Y."/>
            <person name="Liu S."/>
            <person name="Liu Y."/>
        </authorList>
    </citation>
    <scope>NUCLEOTIDE SEQUENCE</scope>
    <source>
        <strain evidence="1">ZJU_SS_LIU_2023</strain>
    </source>
</reference>
<evidence type="ECO:0000313" key="1">
    <source>
        <dbReference type="EMBL" id="KAJ8664578.1"/>
    </source>
</evidence>
<dbReference type="Proteomes" id="UP001239111">
    <property type="component" value="Chromosome 4"/>
</dbReference>
<evidence type="ECO:0000313" key="2">
    <source>
        <dbReference type="Proteomes" id="UP001239111"/>
    </source>
</evidence>
<keyword evidence="2" id="KW-1185">Reference proteome</keyword>
<accession>A0ACC2N1E5</accession>